<organism evidence="3 4">
    <name type="scientific">Moraxella nasicaprae</name>
    <dbReference type="NCBI Taxonomy" id="2904122"/>
    <lineage>
        <taxon>Bacteria</taxon>
        <taxon>Pseudomonadati</taxon>
        <taxon>Pseudomonadota</taxon>
        <taxon>Gammaproteobacteria</taxon>
        <taxon>Moraxellales</taxon>
        <taxon>Moraxellaceae</taxon>
        <taxon>Moraxella</taxon>
    </lineage>
</organism>
<name>A0ABY6F5J4_9GAMM</name>
<accession>A0ABY6F5J4</accession>
<evidence type="ECO:0000313" key="4">
    <source>
        <dbReference type="Proteomes" id="UP001063782"/>
    </source>
</evidence>
<feature type="signal peptide" evidence="2">
    <location>
        <begin position="1"/>
        <end position="23"/>
    </location>
</feature>
<gene>
    <name evidence="3" type="ORF">LU297_02375</name>
</gene>
<feature type="chain" id="PRO_5047233871" evidence="2">
    <location>
        <begin position="24"/>
        <end position="106"/>
    </location>
</feature>
<proteinExistence type="predicted"/>
<evidence type="ECO:0000256" key="2">
    <source>
        <dbReference type="SAM" id="SignalP"/>
    </source>
</evidence>
<keyword evidence="4" id="KW-1185">Reference proteome</keyword>
<evidence type="ECO:0000313" key="3">
    <source>
        <dbReference type="EMBL" id="UXZ05318.1"/>
    </source>
</evidence>
<dbReference type="EMBL" id="CP089977">
    <property type="protein sequence ID" value="UXZ05318.1"/>
    <property type="molecule type" value="Genomic_DNA"/>
</dbReference>
<protein>
    <submittedName>
        <fullName evidence="3">Uncharacterized protein</fullName>
    </submittedName>
</protein>
<keyword evidence="2" id="KW-0732">Signal</keyword>
<feature type="region of interest" description="Disordered" evidence="1">
    <location>
        <begin position="83"/>
        <end position="106"/>
    </location>
</feature>
<sequence>MFNKFVMLSAMLILAFGVQNTSAYHSEVSSYFKEIDFQNKSRELQEVKARIKELEEREVRTWQRDHCRGRWCRQIPPTQEFKHINKHDFEHEKANTQEISHDSTEP</sequence>
<dbReference type="RefSeq" id="WP_263076819.1">
    <property type="nucleotide sequence ID" value="NZ_CP089977.1"/>
</dbReference>
<dbReference type="Proteomes" id="UP001063782">
    <property type="component" value="Chromosome"/>
</dbReference>
<reference evidence="3" key="1">
    <citation type="submission" date="2021-12" db="EMBL/GenBank/DDBJ databases">
        <title>taxonomy of Moraxella sp. ZY201224.</title>
        <authorList>
            <person name="Li F."/>
        </authorList>
    </citation>
    <scope>NUCLEOTIDE SEQUENCE</scope>
    <source>
        <strain evidence="3">ZY201224</strain>
    </source>
</reference>
<evidence type="ECO:0000256" key="1">
    <source>
        <dbReference type="SAM" id="MobiDB-lite"/>
    </source>
</evidence>